<sequence length="209" mass="23814">MLFFPFIQLRAPRLDSPPRPPCIPHIPNTRSSLIPRPLTACVLRRGSEPSRARLSPNPPKPTRTSLPVLRHPRPVDFDPASLCHSLLLARTRQAQHNRASKKKKRTKRPHCTETRREVGGVLDLWWRVTVNGCICIKRVSATSRTHFRGCARGSAKAYFVRFSLFEPPPPRSRFCRGVDPKATNPAFLARLYAPLRKSGILARRRFMCL</sequence>
<accession>A0AA40DM98</accession>
<proteinExistence type="predicted"/>
<reference evidence="2" key="1">
    <citation type="submission" date="2023-06" db="EMBL/GenBank/DDBJ databases">
        <title>Genome-scale phylogeny and comparative genomics of the fungal order Sordariales.</title>
        <authorList>
            <consortium name="Lawrence Berkeley National Laboratory"/>
            <person name="Hensen N."/>
            <person name="Bonometti L."/>
            <person name="Westerberg I."/>
            <person name="Brannstrom I.O."/>
            <person name="Guillou S."/>
            <person name="Cros-Aarteil S."/>
            <person name="Calhoun S."/>
            <person name="Haridas S."/>
            <person name="Kuo A."/>
            <person name="Mondo S."/>
            <person name="Pangilinan J."/>
            <person name="Riley R."/>
            <person name="Labutti K."/>
            <person name="Andreopoulos B."/>
            <person name="Lipzen A."/>
            <person name="Chen C."/>
            <person name="Yanf M."/>
            <person name="Daum C."/>
            <person name="Ng V."/>
            <person name="Clum A."/>
            <person name="Steindorff A."/>
            <person name="Ohm R."/>
            <person name="Martin F."/>
            <person name="Silar P."/>
            <person name="Natvig D."/>
            <person name="Lalanne C."/>
            <person name="Gautier V."/>
            <person name="Ament-Velasquez S.L."/>
            <person name="Kruys A."/>
            <person name="Hutchinson M.I."/>
            <person name="Powell A.J."/>
            <person name="Barry K."/>
            <person name="Miller A.N."/>
            <person name="Grigoriev I.V."/>
            <person name="Debuchy R."/>
            <person name="Gladieux P."/>
            <person name="Thoren M.H."/>
            <person name="Johannesson H."/>
        </authorList>
    </citation>
    <scope>NUCLEOTIDE SEQUENCE</scope>
    <source>
        <strain evidence="2">SMH4607-1</strain>
    </source>
</reference>
<evidence type="ECO:0000313" key="3">
    <source>
        <dbReference type="Proteomes" id="UP001172102"/>
    </source>
</evidence>
<feature type="region of interest" description="Disordered" evidence="1">
    <location>
        <begin position="93"/>
        <end position="113"/>
    </location>
</feature>
<evidence type="ECO:0000256" key="1">
    <source>
        <dbReference type="SAM" id="MobiDB-lite"/>
    </source>
</evidence>
<gene>
    <name evidence="2" type="ORF">B0H67DRAFT_339759</name>
</gene>
<comment type="caution">
    <text evidence="2">The sequence shown here is derived from an EMBL/GenBank/DDBJ whole genome shotgun (WGS) entry which is preliminary data.</text>
</comment>
<name>A0AA40DM98_9PEZI</name>
<dbReference type="EMBL" id="JAUKUA010000006">
    <property type="protein sequence ID" value="KAK0708395.1"/>
    <property type="molecule type" value="Genomic_DNA"/>
</dbReference>
<feature type="region of interest" description="Disordered" evidence="1">
    <location>
        <begin position="45"/>
        <end position="70"/>
    </location>
</feature>
<dbReference type="AlphaFoldDB" id="A0AA40DM98"/>
<keyword evidence="3" id="KW-1185">Reference proteome</keyword>
<dbReference type="Proteomes" id="UP001172102">
    <property type="component" value="Unassembled WGS sequence"/>
</dbReference>
<protein>
    <submittedName>
        <fullName evidence="2">Uncharacterized protein</fullName>
    </submittedName>
</protein>
<evidence type="ECO:0000313" key="2">
    <source>
        <dbReference type="EMBL" id="KAK0708395.1"/>
    </source>
</evidence>
<dbReference type="Gene3D" id="3.30.60.130">
    <property type="match status" value="1"/>
</dbReference>
<organism evidence="2 3">
    <name type="scientific">Lasiosphaeris hirsuta</name>
    <dbReference type="NCBI Taxonomy" id="260670"/>
    <lineage>
        <taxon>Eukaryota</taxon>
        <taxon>Fungi</taxon>
        <taxon>Dikarya</taxon>
        <taxon>Ascomycota</taxon>
        <taxon>Pezizomycotina</taxon>
        <taxon>Sordariomycetes</taxon>
        <taxon>Sordariomycetidae</taxon>
        <taxon>Sordariales</taxon>
        <taxon>Lasiosphaeriaceae</taxon>
        <taxon>Lasiosphaeris</taxon>
    </lineage>
</organism>
<feature type="compositionally biased region" description="Basic residues" evidence="1">
    <location>
        <begin position="93"/>
        <end position="109"/>
    </location>
</feature>